<protein>
    <recommendedName>
        <fullName evidence="1">Lcl C-terminal domain-containing protein</fullName>
    </recommendedName>
</protein>
<comment type="caution">
    <text evidence="2">The sequence shown here is derived from an EMBL/GenBank/DDBJ whole genome shotgun (WGS) entry which is preliminary data.</text>
</comment>
<dbReference type="Pfam" id="PF07603">
    <property type="entry name" value="Lcl_C"/>
    <property type="match status" value="1"/>
</dbReference>
<reference evidence="2" key="1">
    <citation type="journal article" date="2014" name="Front. Microbiol.">
        <title>High frequency of phylogenetically diverse reductive dehalogenase-homologous genes in deep subseafloor sedimentary metagenomes.</title>
        <authorList>
            <person name="Kawai M."/>
            <person name="Futagami T."/>
            <person name="Toyoda A."/>
            <person name="Takaki Y."/>
            <person name="Nishi S."/>
            <person name="Hori S."/>
            <person name="Arai W."/>
            <person name="Tsubouchi T."/>
            <person name="Morono Y."/>
            <person name="Uchiyama I."/>
            <person name="Ito T."/>
            <person name="Fujiyama A."/>
            <person name="Inagaki F."/>
            <person name="Takami H."/>
        </authorList>
    </citation>
    <scope>NUCLEOTIDE SEQUENCE</scope>
    <source>
        <strain evidence="2">Expedition CK06-06</strain>
    </source>
</reference>
<feature type="domain" description="Lcl C-terminal" evidence="1">
    <location>
        <begin position="58"/>
        <end position="174"/>
    </location>
</feature>
<organism evidence="2">
    <name type="scientific">marine sediment metagenome</name>
    <dbReference type="NCBI Taxonomy" id="412755"/>
    <lineage>
        <taxon>unclassified sequences</taxon>
        <taxon>metagenomes</taxon>
        <taxon>ecological metagenomes</taxon>
    </lineage>
</organism>
<evidence type="ECO:0000313" key="2">
    <source>
        <dbReference type="EMBL" id="GAH65142.1"/>
    </source>
</evidence>
<gene>
    <name evidence="2" type="ORF">S03H2_44694</name>
</gene>
<dbReference type="EMBL" id="BARU01027964">
    <property type="protein sequence ID" value="GAH65142.1"/>
    <property type="molecule type" value="Genomic_DNA"/>
</dbReference>
<name>X1H6X4_9ZZZZ</name>
<sequence length="178" mass="19593">MQMRTKQTILTRLLPKTGQQLEVLSGDDGTYQAGWWKGVKSQPQSKRFIAKTIGVDNVVIDLATGLMWSKFGNGYINNGGAAITWPLAIAHPIGKTFAGFTDWRLGNVLELISIINFAAFNPAIYDEFFAVYSHFAAWTGTTYIVDDTVAWTVNFLTGLVGNEDKTATHAFYCCRGGV</sequence>
<proteinExistence type="predicted"/>
<accession>X1H6X4</accession>
<evidence type="ECO:0000259" key="1">
    <source>
        <dbReference type="Pfam" id="PF07603"/>
    </source>
</evidence>
<dbReference type="AlphaFoldDB" id="X1H6X4"/>
<dbReference type="InterPro" id="IPR011460">
    <property type="entry name" value="Lcl_C"/>
</dbReference>